<feature type="compositionally biased region" description="Basic and acidic residues" evidence="1">
    <location>
        <begin position="335"/>
        <end position="345"/>
    </location>
</feature>
<comment type="caution">
    <text evidence="2">The sequence shown here is derived from an EMBL/GenBank/DDBJ whole genome shotgun (WGS) entry which is preliminary data.</text>
</comment>
<name>A0A5M3MUJ9_CONPW</name>
<dbReference type="GeneID" id="19205020"/>
<organism evidence="2 3">
    <name type="scientific">Coniophora puteana (strain RWD-64-598)</name>
    <name type="common">Brown rot fungus</name>
    <dbReference type="NCBI Taxonomy" id="741705"/>
    <lineage>
        <taxon>Eukaryota</taxon>
        <taxon>Fungi</taxon>
        <taxon>Dikarya</taxon>
        <taxon>Basidiomycota</taxon>
        <taxon>Agaricomycotina</taxon>
        <taxon>Agaricomycetes</taxon>
        <taxon>Agaricomycetidae</taxon>
        <taxon>Boletales</taxon>
        <taxon>Coniophorineae</taxon>
        <taxon>Coniophoraceae</taxon>
        <taxon>Coniophora</taxon>
    </lineage>
</organism>
<dbReference type="OrthoDB" id="2135488at2759"/>
<evidence type="ECO:0000256" key="1">
    <source>
        <dbReference type="SAM" id="MobiDB-lite"/>
    </source>
</evidence>
<feature type="compositionally biased region" description="Basic residues" evidence="1">
    <location>
        <begin position="79"/>
        <end position="88"/>
    </location>
</feature>
<dbReference type="Proteomes" id="UP000053558">
    <property type="component" value="Unassembled WGS sequence"/>
</dbReference>
<dbReference type="AlphaFoldDB" id="A0A5M3MUJ9"/>
<sequence length="370" mass="42200">MDTLLENDLFASTSHPHTSNQPPDVIAQIRLAASTPSALTQLLEDELFLRSLSRSHDDLKGKARARASADTSPSDNGSKHHTRTRTVRPSRSIMGLVLAEEEKQAHHLKTMLRTTVDRLEASARLTTQASSRAELAERRARDMTGKLRAAEDARRAAELDATRAREETRRAQMQIESLEREVKRLKGDVGALERQRREADEDAARSRETARGFQREYMDHLAREEGREAVRLMGLRRILKRRQDEEWEEGAEGEGDQFGRFEEGRAYGFEEGRDHGVDEGRGIGFIEGRRKGRKMGFKEGLERGRKEGTDHAADAFDRFVATEMDGLQWSKARRKQDWPDIEHPSPVHPRPPWLGRHVGESPPKREDDHR</sequence>
<protein>
    <submittedName>
        <fullName evidence="2">Uncharacterized protein</fullName>
    </submittedName>
</protein>
<accession>A0A5M3MUJ9</accession>
<dbReference type="OMA" id="EERQVHH"/>
<dbReference type="EMBL" id="JH711576">
    <property type="protein sequence ID" value="EIW82809.1"/>
    <property type="molecule type" value="Genomic_DNA"/>
</dbReference>
<gene>
    <name evidence="2" type="ORF">CONPUDRAFT_163877</name>
</gene>
<proteinExistence type="predicted"/>
<evidence type="ECO:0000313" key="3">
    <source>
        <dbReference type="Proteomes" id="UP000053558"/>
    </source>
</evidence>
<reference evidence="3" key="1">
    <citation type="journal article" date="2012" name="Science">
        <title>The Paleozoic origin of enzymatic lignin decomposition reconstructed from 31 fungal genomes.</title>
        <authorList>
            <person name="Floudas D."/>
            <person name="Binder M."/>
            <person name="Riley R."/>
            <person name="Barry K."/>
            <person name="Blanchette R.A."/>
            <person name="Henrissat B."/>
            <person name="Martinez A.T."/>
            <person name="Otillar R."/>
            <person name="Spatafora J.W."/>
            <person name="Yadav J.S."/>
            <person name="Aerts A."/>
            <person name="Benoit I."/>
            <person name="Boyd A."/>
            <person name="Carlson A."/>
            <person name="Copeland A."/>
            <person name="Coutinho P.M."/>
            <person name="de Vries R.P."/>
            <person name="Ferreira P."/>
            <person name="Findley K."/>
            <person name="Foster B."/>
            <person name="Gaskell J."/>
            <person name="Glotzer D."/>
            <person name="Gorecki P."/>
            <person name="Heitman J."/>
            <person name="Hesse C."/>
            <person name="Hori C."/>
            <person name="Igarashi K."/>
            <person name="Jurgens J.A."/>
            <person name="Kallen N."/>
            <person name="Kersten P."/>
            <person name="Kohler A."/>
            <person name="Kuees U."/>
            <person name="Kumar T.K.A."/>
            <person name="Kuo A."/>
            <person name="LaButti K."/>
            <person name="Larrondo L.F."/>
            <person name="Lindquist E."/>
            <person name="Ling A."/>
            <person name="Lombard V."/>
            <person name="Lucas S."/>
            <person name="Lundell T."/>
            <person name="Martin R."/>
            <person name="McLaughlin D.J."/>
            <person name="Morgenstern I."/>
            <person name="Morin E."/>
            <person name="Murat C."/>
            <person name="Nagy L.G."/>
            <person name="Nolan M."/>
            <person name="Ohm R.A."/>
            <person name="Patyshakuliyeva A."/>
            <person name="Rokas A."/>
            <person name="Ruiz-Duenas F.J."/>
            <person name="Sabat G."/>
            <person name="Salamov A."/>
            <person name="Samejima M."/>
            <person name="Schmutz J."/>
            <person name="Slot J.C."/>
            <person name="St John F."/>
            <person name="Stenlid J."/>
            <person name="Sun H."/>
            <person name="Sun S."/>
            <person name="Syed K."/>
            <person name="Tsang A."/>
            <person name="Wiebenga A."/>
            <person name="Young D."/>
            <person name="Pisabarro A."/>
            <person name="Eastwood D.C."/>
            <person name="Martin F."/>
            <person name="Cullen D."/>
            <person name="Grigoriev I.V."/>
            <person name="Hibbett D.S."/>
        </authorList>
    </citation>
    <scope>NUCLEOTIDE SEQUENCE [LARGE SCALE GENOMIC DNA]</scope>
    <source>
        <strain evidence="3">RWD-64-598 SS2</strain>
    </source>
</reference>
<feature type="compositionally biased region" description="Basic and acidic residues" evidence="1">
    <location>
        <begin position="357"/>
        <end position="370"/>
    </location>
</feature>
<keyword evidence="3" id="KW-1185">Reference proteome</keyword>
<dbReference type="KEGG" id="cput:CONPUDRAFT_163877"/>
<feature type="region of interest" description="Disordered" evidence="1">
    <location>
        <begin position="144"/>
        <end position="170"/>
    </location>
</feature>
<evidence type="ECO:0000313" key="2">
    <source>
        <dbReference type="EMBL" id="EIW82809.1"/>
    </source>
</evidence>
<feature type="region of interest" description="Disordered" evidence="1">
    <location>
        <begin position="330"/>
        <end position="370"/>
    </location>
</feature>
<dbReference type="RefSeq" id="XP_007766774.1">
    <property type="nucleotide sequence ID" value="XM_007768584.1"/>
</dbReference>
<feature type="compositionally biased region" description="Polar residues" evidence="1">
    <location>
        <begin position="10"/>
        <end position="22"/>
    </location>
</feature>
<feature type="region of interest" description="Disordered" evidence="1">
    <location>
        <begin position="58"/>
        <end position="88"/>
    </location>
</feature>
<feature type="region of interest" description="Disordered" evidence="1">
    <location>
        <begin position="1"/>
        <end position="22"/>
    </location>
</feature>